<accession>A0A1H6K817</accession>
<evidence type="ECO:0000313" key="2">
    <source>
        <dbReference type="EMBL" id="SEH67623.1"/>
    </source>
</evidence>
<gene>
    <name evidence="2" type="ORF">SAMN05421793_11950</name>
</gene>
<dbReference type="RefSeq" id="WP_089770061.1">
    <property type="nucleotide sequence ID" value="NZ_DAMACK010000010.1"/>
</dbReference>
<dbReference type="STRING" id="420404.SAMN05421793_11950"/>
<sequence>MFSKQEAQLLKKEFWTAFGKAFPRKWLLYDTKIKDFSFKFYADNKKAEVSIDIEMKDELFRNAYYEKIWSLESILEDEIGAFSKDEFYVLENGKVISRIWVEKNGVSIFNKQTWPDIFEFFVEKMDAFERLFYEYEDFIKDI</sequence>
<dbReference type="Pfam" id="PF14088">
    <property type="entry name" value="DUF4268"/>
    <property type="match status" value="1"/>
</dbReference>
<proteinExistence type="predicted"/>
<evidence type="ECO:0000259" key="1">
    <source>
        <dbReference type="Pfam" id="PF14088"/>
    </source>
</evidence>
<reference evidence="3" key="1">
    <citation type="submission" date="2016-10" db="EMBL/GenBank/DDBJ databases">
        <authorList>
            <person name="Varghese N."/>
            <person name="Submissions S."/>
        </authorList>
    </citation>
    <scope>NUCLEOTIDE SEQUENCE [LARGE SCALE GENOMIC DNA]</scope>
    <source>
        <strain evidence="3">DSM 19326</strain>
    </source>
</reference>
<organism evidence="2 3">
    <name type="scientific">Epilithonimonas hominis</name>
    <dbReference type="NCBI Taxonomy" id="420404"/>
    <lineage>
        <taxon>Bacteria</taxon>
        <taxon>Pseudomonadati</taxon>
        <taxon>Bacteroidota</taxon>
        <taxon>Flavobacteriia</taxon>
        <taxon>Flavobacteriales</taxon>
        <taxon>Weeksellaceae</taxon>
        <taxon>Chryseobacterium group</taxon>
        <taxon>Epilithonimonas</taxon>
    </lineage>
</organism>
<dbReference type="Proteomes" id="UP000198555">
    <property type="component" value="Unassembled WGS sequence"/>
</dbReference>
<dbReference type="AlphaFoldDB" id="A0A1H6K817"/>
<dbReference type="EMBL" id="FNWX01000019">
    <property type="protein sequence ID" value="SEH67623.1"/>
    <property type="molecule type" value="Genomic_DNA"/>
</dbReference>
<keyword evidence="3" id="KW-1185">Reference proteome</keyword>
<feature type="domain" description="DUF4268" evidence="1">
    <location>
        <begin position="10"/>
        <end position="135"/>
    </location>
</feature>
<evidence type="ECO:0000313" key="3">
    <source>
        <dbReference type="Proteomes" id="UP000198555"/>
    </source>
</evidence>
<protein>
    <recommendedName>
        <fullName evidence="1">DUF4268 domain-containing protein</fullName>
    </recommendedName>
</protein>
<name>A0A1H6K817_9FLAO</name>
<dbReference type="InterPro" id="IPR025364">
    <property type="entry name" value="DUF4268"/>
</dbReference>